<dbReference type="InterPro" id="IPR018359">
    <property type="entry name" value="Bromodomain_CS"/>
</dbReference>
<dbReference type="CDD" id="cd15559">
    <property type="entry name" value="PHD1_BPTF"/>
    <property type="match status" value="1"/>
</dbReference>
<evidence type="ECO:0000256" key="6">
    <source>
        <dbReference type="ARBA" id="ARBA00023117"/>
    </source>
</evidence>
<proteinExistence type="evidence at transcript level"/>
<dbReference type="Pfam" id="PF15613">
    <property type="entry name" value="WSD"/>
    <property type="match status" value="1"/>
</dbReference>
<dbReference type="PANTHER" id="PTHR45975:SF2">
    <property type="entry name" value="NUCLEOSOME-REMODELING FACTOR SUBUNIT BPTF"/>
    <property type="match status" value="1"/>
</dbReference>
<dbReference type="CDD" id="cd15560">
    <property type="entry name" value="PHD2_3_BPTF"/>
    <property type="match status" value="2"/>
</dbReference>
<evidence type="ECO:0000256" key="5">
    <source>
        <dbReference type="ARBA" id="ARBA00023015"/>
    </source>
</evidence>
<dbReference type="Gene3D" id="3.30.40.10">
    <property type="entry name" value="Zinc/RING finger domain, C3HC4 (zinc finger)"/>
    <property type="match status" value="3"/>
</dbReference>
<feature type="region of interest" description="Disordered" evidence="12">
    <location>
        <begin position="2510"/>
        <end position="2603"/>
    </location>
</feature>
<evidence type="ECO:0000256" key="9">
    <source>
        <dbReference type="PROSITE-ProRule" id="PRU00035"/>
    </source>
</evidence>
<dbReference type="SUPFAM" id="SSF57903">
    <property type="entry name" value="FYVE/PHD zinc finger"/>
    <property type="match status" value="3"/>
</dbReference>
<feature type="compositionally biased region" description="Low complexity" evidence="12">
    <location>
        <begin position="2738"/>
        <end position="2750"/>
    </location>
</feature>
<feature type="domain" description="DDT" evidence="15">
    <location>
        <begin position="199"/>
        <end position="259"/>
    </location>
</feature>
<evidence type="ECO:0000256" key="11">
    <source>
        <dbReference type="SAM" id="Coils"/>
    </source>
</evidence>
<dbReference type="SUPFAM" id="SSF47370">
    <property type="entry name" value="Bromodomain"/>
    <property type="match status" value="1"/>
</dbReference>
<keyword evidence="7" id="KW-0804">Transcription</keyword>
<protein>
    <submittedName>
        <fullName evidence="16">Putative nucleosome remodeling factor subunit</fullName>
    </submittedName>
</protein>
<dbReference type="InterPro" id="IPR001487">
    <property type="entry name" value="Bromodomain"/>
</dbReference>
<evidence type="ECO:0000256" key="3">
    <source>
        <dbReference type="ARBA" id="ARBA00022771"/>
    </source>
</evidence>
<feature type="compositionally biased region" description="Low complexity" evidence="12">
    <location>
        <begin position="1664"/>
        <end position="1679"/>
    </location>
</feature>
<feature type="region of interest" description="Disordered" evidence="12">
    <location>
        <begin position="1640"/>
        <end position="1741"/>
    </location>
</feature>
<dbReference type="InterPro" id="IPR013083">
    <property type="entry name" value="Znf_RING/FYVE/PHD"/>
</dbReference>
<feature type="compositionally biased region" description="Low complexity" evidence="12">
    <location>
        <begin position="45"/>
        <end position="79"/>
    </location>
</feature>
<dbReference type="SMART" id="SM00249">
    <property type="entry name" value="PHD"/>
    <property type="match status" value="3"/>
</dbReference>
<evidence type="ECO:0000259" key="13">
    <source>
        <dbReference type="PROSITE" id="PS50014"/>
    </source>
</evidence>
<dbReference type="EMBL" id="GANO01002552">
    <property type="protein sequence ID" value="JAB57319.1"/>
    <property type="molecule type" value="mRNA"/>
</dbReference>
<feature type="region of interest" description="Disordered" evidence="12">
    <location>
        <begin position="2253"/>
        <end position="2277"/>
    </location>
</feature>
<dbReference type="CDD" id="cd05509">
    <property type="entry name" value="Bromo_gcn5_like"/>
    <property type="match status" value="1"/>
</dbReference>
<feature type="compositionally biased region" description="Polar residues" evidence="12">
    <location>
        <begin position="2575"/>
        <end position="2603"/>
    </location>
</feature>
<feature type="compositionally biased region" description="Low complexity" evidence="12">
    <location>
        <begin position="1772"/>
        <end position="1790"/>
    </location>
</feature>
<feature type="region of interest" description="Disordered" evidence="12">
    <location>
        <begin position="2724"/>
        <end position="2782"/>
    </location>
</feature>
<evidence type="ECO:0000256" key="10">
    <source>
        <dbReference type="PROSITE-ProRule" id="PRU00146"/>
    </source>
</evidence>
<feature type="domain" description="PHD-type" evidence="14">
    <location>
        <begin position="2845"/>
        <end position="2896"/>
    </location>
</feature>
<feature type="domain" description="PHD-type" evidence="14">
    <location>
        <begin position="2789"/>
        <end position="2840"/>
    </location>
</feature>
<feature type="compositionally biased region" description="Polar residues" evidence="12">
    <location>
        <begin position="95"/>
        <end position="109"/>
    </location>
</feature>
<feature type="compositionally biased region" description="Basic and acidic residues" evidence="12">
    <location>
        <begin position="1696"/>
        <end position="1706"/>
    </location>
</feature>
<feature type="compositionally biased region" description="Polar residues" evidence="12">
    <location>
        <begin position="611"/>
        <end position="628"/>
    </location>
</feature>
<feature type="compositionally biased region" description="Low complexity" evidence="12">
    <location>
        <begin position="151"/>
        <end position="164"/>
    </location>
</feature>
<evidence type="ECO:0000256" key="8">
    <source>
        <dbReference type="ARBA" id="ARBA00023242"/>
    </source>
</evidence>
<feature type="region of interest" description="Disordered" evidence="12">
    <location>
        <begin position="1597"/>
        <end position="1619"/>
    </location>
</feature>
<dbReference type="Gene3D" id="1.20.920.10">
    <property type="entry name" value="Bromodomain-like"/>
    <property type="match status" value="1"/>
</dbReference>
<reference evidence="16" key="1">
    <citation type="journal article" date="2014" name="Insect Biochem. Mol. Biol.">
        <title>An insight into the sialome of the frog biting fly, Corethrella appendiculata.</title>
        <authorList>
            <person name="Ribeiro J.M.C."/>
            <person name="Chagas A.C."/>
            <person name="Pham V.M."/>
            <person name="Lounibos L.P."/>
            <person name="Calvo E."/>
        </authorList>
    </citation>
    <scope>NUCLEOTIDE SEQUENCE</scope>
    <source>
        <tissue evidence="16">Salivary glands</tissue>
    </source>
</reference>
<dbReference type="SMART" id="SM00571">
    <property type="entry name" value="DDT"/>
    <property type="match status" value="1"/>
</dbReference>
<feature type="compositionally biased region" description="Polar residues" evidence="12">
    <location>
        <begin position="2512"/>
        <end position="2523"/>
    </location>
</feature>
<dbReference type="Pfam" id="PF02791">
    <property type="entry name" value="DDT"/>
    <property type="match status" value="1"/>
</dbReference>
<feature type="compositionally biased region" description="Low complexity" evidence="12">
    <location>
        <begin position="2259"/>
        <end position="2277"/>
    </location>
</feature>
<dbReference type="Pfam" id="PF00628">
    <property type="entry name" value="PHD"/>
    <property type="match status" value="3"/>
</dbReference>
<evidence type="ECO:0000259" key="14">
    <source>
        <dbReference type="PROSITE" id="PS50016"/>
    </source>
</evidence>
<feature type="region of interest" description="Disordered" evidence="12">
    <location>
        <begin position="1767"/>
        <end position="1796"/>
    </location>
</feature>
<feature type="region of interest" description="Disordered" evidence="12">
    <location>
        <begin position="136"/>
        <end position="173"/>
    </location>
</feature>
<evidence type="ECO:0000256" key="2">
    <source>
        <dbReference type="ARBA" id="ARBA00022723"/>
    </source>
</evidence>
<feature type="coiled-coil region" evidence="11">
    <location>
        <begin position="505"/>
        <end position="536"/>
    </location>
</feature>
<dbReference type="InterPro" id="IPR011011">
    <property type="entry name" value="Znf_FYVE_PHD"/>
</dbReference>
<feature type="region of interest" description="Disordered" evidence="12">
    <location>
        <begin position="2629"/>
        <end position="2662"/>
    </location>
</feature>
<dbReference type="PRINTS" id="PR00503">
    <property type="entry name" value="BROMODOMAIN"/>
</dbReference>
<feature type="compositionally biased region" description="Acidic residues" evidence="12">
    <location>
        <begin position="139"/>
        <end position="150"/>
    </location>
</feature>
<feature type="region of interest" description="Disordered" evidence="12">
    <location>
        <begin position="2438"/>
        <end position="2457"/>
    </location>
</feature>
<evidence type="ECO:0000259" key="15">
    <source>
        <dbReference type="PROSITE" id="PS50827"/>
    </source>
</evidence>
<feature type="region of interest" description="Disordered" evidence="12">
    <location>
        <begin position="1"/>
        <end position="109"/>
    </location>
</feature>
<dbReference type="PROSITE" id="PS00633">
    <property type="entry name" value="BROMODOMAIN_1"/>
    <property type="match status" value="1"/>
</dbReference>
<keyword evidence="5" id="KW-0805">Transcription regulation</keyword>
<organism evidence="16">
    <name type="scientific">Corethrella appendiculata</name>
    <dbReference type="NCBI Taxonomy" id="1370023"/>
    <lineage>
        <taxon>Eukaryota</taxon>
        <taxon>Metazoa</taxon>
        <taxon>Ecdysozoa</taxon>
        <taxon>Arthropoda</taxon>
        <taxon>Hexapoda</taxon>
        <taxon>Insecta</taxon>
        <taxon>Pterygota</taxon>
        <taxon>Neoptera</taxon>
        <taxon>Endopterygota</taxon>
        <taxon>Diptera</taxon>
        <taxon>Nematocera</taxon>
        <taxon>Culicoidea</taxon>
        <taxon>Chaoboridae</taxon>
        <taxon>Corethrella</taxon>
    </lineage>
</organism>
<keyword evidence="3 10" id="KW-0863">Zinc-finger</keyword>
<dbReference type="InterPro" id="IPR001965">
    <property type="entry name" value="Znf_PHD"/>
</dbReference>
<dbReference type="GO" id="GO:0008270">
    <property type="term" value="F:zinc ion binding"/>
    <property type="evidence" value="ECO:0007669"/>
    <property type="project" value="UniProtKB-KW"/>
</dbReference>
<keyword evidence="8" id="KW-0539">Nucleus</keyword>
<feature type="compositionally biased region" description="Low complexity" evidence="12">
    <location>
        <begin position="1256"/>
        <end position="1267"/>
    </location>
</feature>
<dbReference type="GO" id="GO:0000978">
    <property type="term" value="F:RNA polymerase II cis-regulatory region sequence-specific DNA binding"/>
    <property type="evidence" value="ECO:0007669"/>
    <property type="project" value="TreeGrafter"/>
</dbReference>
<dbReference type="InterPro" id="IPR028941">
    <property type="entry name" value="WHIM2_dom"/>
</dbReference>
<evidence type="ECO:0000256" key="12">
    <source>
        <dbReference type="SAM" id="MobiDB-lite"/>
    </source>
</evidence>
<dbReference type="GO" id="GO:0016589">
    <property type="term" value="C:NURF complex"/>
    <property type="evidence" value="ECO:0007669"/>
    <property type="project" value="InterPro"/>
</dbReference>
<feature type="compositionally biased region" description="Low complexity" evidence="12">
    <location>
        <begin position="1844"/>
        <end position="1866"/>
    </location>
</feature>
<feature type="compositionally biased region" description="Low complexity" evidence="12">
    <location>
        <begin position="1326"/>
        <end position="1337"/>
    </location>
</feature>
<dbReference type="InterPro" id="IPR019786">
    <property type="entry name" value="Zinc_finger_PHD-type_CS"/>
</dbReference>
<dbReference type="PANTHER" id="PTHR45975">
    <property type="entry name" value="NUCLEOSOME-REMODELING FACTOR SUBUNIT BPTF"/>
    <property type="match status" value="1"/>
</dbReference>
<dbReference type="InterPro" id="IPR019787">
    <property type="entry name" value="Znf_PHD-finger"/>
</dbReference>
<feature type="region of interest" description="Disordered" evidence="12">
    <location>
        <begin position="1827"/>
        <end position="1866"/>
    </location>
</feature>
<name>W4VRJ8_9DIPT</name>
<evidence type="ECO:0000256" key="7">
    <source>
        <dbReference type="ARBA" id="ARBA00023163"/>
    </source>
</evidence>
<evidence type="ECO:0000256" key="1">
    <source>
        <dbReference type="ARBA" id="ARBA00004123"/>
    </source>
</evidence>
<dbReference type="InterPro" id="IPR038028">
    <property type="entry name" value="BPTF"/>
</dbReference>
<keyword evidence="6 9" id="KW-0103">Bromodomain</keyword>
<feature type="compositionally biased region" description="Basic and acidic residues" evidence="12">
    <location>
        <begin position="576"/>
        <end position="594"/>
    </location>
</feature>
<feature type="domain" description="Bromo" evidence="13">
    <location>
        <begin position="2923"/>
        <end position="2993"/>
    </location>
</feature>
<keyword evidence="4" id="KW-0862">Zinc</keyword>
<feature type="compositionally biased region" description="Polar residues" evidence="12">
    <location>
        <begin position="1680"/>
        <end position="1695"/>
    </location>
</feature>
<dbReference type="SMART" id="SM00297">
    <property type="entry name" value="BROMO"/>
    <property type="match status" value="1"/>
</dbReference>
<feature type="compositionally biased region" description="Polar residues" evidence="12">
    <location>
        <begin position="1224"/>
        <end position="1235"/>
    </location>
</feature>
<feature type="domain" description="PHD-type" evidence="14">
    <location>
        <begin position="350"/>
        <end position="397"/>
    </location>
</feature>
<feature type="compositionally biased region" description="Basic residues" evidence="12">
    <location>
        <begin position="80"/>
        <end position="93"/>
    </location>
</feature>
<keyword evidence="2" id="KW-0479">Metal-binding</keyword>
<feature type="compositionally biased region" description="Polar residues" evidence="12">
    <location>
        <begin position="1832"/>
        <end position="1842"/>
    </location>
</feature>
<feature type="region of interest" description="Disordered" evidence="12">
    <location>
        <begin position="542"/>
        <end position="661"/>
    </location>
</feature>
<feature type="compositionally biased region" description="Basic and acidic residues" evidence="12">
    <location>
        <begin position="649"/>
        <end position="660"/>
    </location>
</feature>
<feature type="compositionally biased region" description="Low complexity" evidence="12">
    <location>
        <begin position="1726"/>
        <end position="1739"/>
    </location>
</feature>
<dbReference type="PROSITE" id="PS50827">
    <property type="entry name" value="DDT"/>
    <property type="match status" value="1"/>
</dbReference>
<evidence type="ECO:0000256" key="4">
    <source>
        <dbReference type="ARBA" id="ARBA00022833"/>
    </source>
</evidence>
<dbReference type="FunFam" id="3.30.40.10:FF:000048">
    <property type="entry name" value="nucleosome-remodeling factor subunit BPTF isoform X1"/>
    <property type="match status" value="1"/>
</dbReference>
<feature type="region of interest" description="Disordered" evidence="12">
    <location>
        <begin position="1311"/>
        <end position="1341"/>
    </location>
</feature>
<dbReference type="GO" id="GO:0006357">
    <property type="term" value="P:regulation of transcription by RNA polymerase II"/>
    <property type="evidence" value="ECO:0007669"/>
    <property type="project" value="InterPro"/>
</dbReference>
<feature type="region of interest" description="Disordered" evidence="12">
    <location>
        <begin position="1224"/>
        <end position="1268"/>
    </location>
</feature>
<accession>W4VRJ8</accession>
<dbReference type="PROSITE" id="PS50016">
    <property type="entry name" value="ZF_PHD_2"/>
    <property type="match status" value="3"/>
</dbReference>
<dbReference type="Pfam" id="PF00439">
    <property type="entry name" value="Bromodomain"/>
    <property type="match status" value="1"/>
</dbReference>
<sequence>SGRGAGGSTGKRRGRPPKAQTLERPKKFQYHLMKKPKYLCKESNSLLSTPSASRASSPQSEESRPSSSRRLGGSSSSSSKKTRAPRGRGRGRGAHNNTSTSRKSYSSAYQESDYHYGSDFGDDSDKSDIYDDSMLMSSESEESLANESDSDYSLSSYSNVSNSNCTNKEPTPDPLWLQENVTYPPLELPESSDDLMLPKHLVLKCTSIYEIIRRFRHLVRLSPFRLEDFCAALVHDDQSTLITEIHIMFLKAILREEDQQQTHFGPLDQKDSVNISLYLIDNITWPEVLRSYIESDTKSESNVLKILSTNEYPFVGAEDRLTVLEYLADQFLITTTVRDDMLQEGPIHYDDHCRICHRLGDLLCCETCPAVFHLECVEPPLTEIPNEDWQCSICKLHKVSGVVDCISSQEKHGMLCRQELLGYDRHGRKYWFVSRRIFVEKEDTAELWYYSTVKQLDLLLLILDEREYENPLCKEINSFKDEIIRQMNITESLTNEFKANKKSFIEIDNQRIEKLIEEEKIAKQQAEMEAAAAIETTASEMEITTTDKEEENEINDDLVKMDTTATTTNGEDAAVEEEKSTIEPMEIDKDKESVKNSAESSNTGDDDDLSSNKSTVTRSKTGSLQPRTFNIEDLKRKIHSNSNSCNNSIKEDSSDSEKSHLTRLKTTQITSGTFHFKLGMENNFKSYVNQYSVNVIALNKPQRNEDRDKKRHLSHKFSLTQASEFKWIGSSLNTTQLHIMSSIKQTLISLEQQINSSFMHPNWLKLRKLWVQAVTQSQKPKDFAIVMCIFQTCVRNVVFANVWHEQLGHIKLYRITSIEREEKKKLEKREKRERDDEEERNRLAYNFVKYSLGLKHQVWKQKGEEYRIHGQWGWIWMSYGRRQNVKTCNFKNEINKVIVCIIDENNQKKLITVDYKTYKAILNYRNKNSPPTIHNSQHINSILNDEQCQNDIDDLDIDFIDYDSDDETDILTNQLKNLNIIEQSNRFDTIDVCAALSQTQGRLLYPKIAKKCSIDNLLERRQMLKEAEEKALKLNKPLDDKSLEESVEANIIQKSDTIKPSDNVEKHLQTIIDRRSAPKKPNNITAAQQKTKANIEFINTLNKRIQCVRNEYVKLNRLGGKSNKCYARECNSSTNVLSTPLQIKCYSPVCLQKLRIKADLLALLKQAQVDGKTILEQKLTEGRMFIENPLDTTKIKAEIAKSIKLSLANSVKFDDSYIENITKLSESPETDSTVESPAVVEKKESEQKPPSSVEATTNNEISTTTKTEPIDEPMKEDFKDEICNEVDVKTEEVITTPDDDEKIKEEIVETDSATTTNGVKSHIEGNENSNSSTNSETRITRGRLRTNKNTSMQDLNQSQGEIKPKMEEIIKKPVYHHRPNRRFAGPPRVKKEDSETEEKELAANGSVRVFSTTSTRGKIYLRRSIVEKKPVVTTIADAKSLKAKYPVINYFRTKKMNKSMMVLPSHELKKLAKIGGKYMVTGFHHGAKNNPSVWPYPCARPTFRNCWLYRMINCTSLASVGLQLRILWTCFRWDDMAVKPANTDGKHQVTTESEIMSLELLKHRYCGLFMERMQYLRRKVVIPLELPKTIREVTSIRSGLRKRKRAESPQQTEPQVSEEWIDEDKLELWEIKQYGDRQEKLNAQPIVTRTSTGKLPPTRQLDDGSSNSNGQSSSSSSSSTGAITNGKTVVVTNKSSPEEIKEKMEQQLRIQRAAHNQKRALEMKQPGSDSSTTSSPVPTKTNIIQKKIIRNPDGTTKIVQHIISTTTTPGASASQSQPVVTPPVATSTPQKSEPQKVQIIRGPDGKVSVRGLNPGQQLIQTADGKLHVLSTPPGTNTTNAKTLQIKSTTSQQQQSQQQPTQQKQTIITAKPQQTIAQQSTIAATQQPTQQHIVTSTPTILNKQPVVIRQQAPATNKVVQKVIQKVQTIPNTTPGPQVVTASAPNKIIINNTGGIQKLLNSTGQIVTTAGGAQVQKIVTTSNLQQLLQQGTPQKVILEQSPTQPQKVIVTSSTGQPLQKQILIQGSAQPQQQIFINQQGQKVVQQIVKAQPGQQIIVGGQRIILQPGQKIINSPVQIQPSQIQQIISQAQQQPQQSQPQQIQIQIQPQQIQQIQQQQQQQTQTQVIAAPATQTIQQIQTQQAQTQPKVTTVTTTTQQPQSLAQQLSSGKLQMATVNGQQVLIRPTGNNQAQIVAHIKQQSNGTAQIIPTANFLESQQQQQQQSQVQQQPQVQQVQQIQTVQQIIQQQQQSDLNSSIESNQSFTQQQPQQISTPIQQTTQSQLSTSIEQSLLQGQPPGTVIKCVTAQVIQTQQGPRIVLQGLQGSDFTPQQSALVQQQVKQQLLKAQESNGKQGVLGPTKIYLAIQPSQPQAQPPPLAPVQNYNQIQQQNEQNDDSIPSTSDISDNKIVQNVVINGNTTAINPIVKKELLQKVLSNKQLQNQQQQQNADEQSSIDNIGEHSLNDDSFVVTADYIQQTIRNALKQENLNPEIEEKLLNLQRYQEKQMKNEVIPVATTSRNTSNNSFEHSDRSDDIPSPSPVKQRKRKNDDDDDWLLDTPRKRSSKQNQSNTFEKKFNIDSSSPIVSTTNNNGQNNPSTSGSTSKKQRIITTQVITTSATIDNNSVVRNLNIEQTPSKMTPLSPKHHENKKGYEKKKAQPTPQQQQARLNKLQMQLNRHKEHLKKEILKKRSLLEKDLQIQIQKELQQELANRTKQERLKQDDVKNIVVGITQTMPPKQRKSSSSLNQSGSKENSQQHRPNRPPDIKPPGHGRVGRPPKEARNKKLGRSRREKIYCICRTPYDDTKFYVGCDLCNNWFHGDCVGISEEASKDITEFVCNECKHARDTQELYCLCKQPYDELQFYICCDKCQDWFHGRCVGILQSEAEFIDEYICPNCQMNTSVNFANMKSLTDTEYENLKKLIKQLQTHKSAWPFMEPVDPHEAPDYYKVIKDPMDLQKVENKIDTQTYNTLSEFIGDMTKIFDNCRYYNPKESQFYRCAESLESYFVQKIKFFRENLVDPSS</sequence>
<evidence type="ECO:0000313" key="16">
    <source>
        <dbReference type="EMBL" id="JAB57319.1"/>
    </source>
</evidence>
<keyword evidence="11" id="KW-0175">Coiled coil</keyword>
<dbReference type="PROSITE" id="PS50014">
    <property type="entry name" value="BROMODOMAIN_2"/>
    <property type="match status" value="1"/>
</dbReference>
<dbReference type="InterPro" id="IPR036427">
    <property type="entry name" value="Bromodomain-like_sf"/>
</dbReference>
<dbReference type="InterPro" id="IPR018501">
    <property type="entry name" value="DDT_dom"/>
</dbReference>
<dbReference type="PROSITE" id="PS01359">
    <property type="entry name" value="ZF_PHD_1"/>
    <property type="match status" value="1"/>
</dbReference>
<feature type="compositionally biased region" description="Basic residues" evidence="12">
    <location>
        <begin position="27"/>
        <end position="38"/>
    </location>
</feature>
<comment type="subcellular location">
    <subcellularLocation>
        <location evidence="1">Nucleus</location>
    </subcellularLocation>
</comment>
<feature type="non-terminal residue" evidence="16">
    <location>
        <position position="1"/>
    </location>
</feature>